<evidence type="ECO:0000313" key="1">
    <source>
        <dbReference type="EMBL" id="MET3726655.1"/>
    </source>
</evidence>
<sequence>MMVSLLFLRGISIFATYIMKNSQTKAEIIQE</sequence>
<organism evidence="1 2">
    <name type="scientific">Fictibacillus halophilus</name>
    <dbReference type="NCBI Taxonomy" id="1610490"/>
    <lineage>
        <taxon>Bacteria</taxon>
        <taxon>Bacillati</taxon>
        <taxon>Bacillota</taxon>
        <taxon>Bacilli</taxon>
        <taxon>Bacillales</taxon>
        <taxon>Fictibacillaceae</taxon>
        <taxon>Fictibacillus</taxon>
    </lineage>
</organism>
<name>A0ABV2LDJ2_9BACL</name>
<protein>
    <submittedName>
        <fullName evidence="1">Uncharacterized protein</fullName>
    </submittedName>
</protein>
<keyword evidence="2" id="KW-1185">Reference proteome</keyword>
<accession>A0ABV2LDJ2</accession>
<dbReference type="EMBL" id="JBEPMP010000001">
    <property type="protein sequence ID" value="MET3726655.1"/>
    <property type="molecule type" value="Genomic_DNA"/>
</dbReference>
<dbReference type="Proteomes" id="UP001549097">
    <property type="component" value="Unassembled WGS sequence"/>
</dbReference>
<gene>
    <name evidence="1" type="ORF">ABID52_000236</name>
</gene>
<comment type="caution">
    <text evidence="1">The sequence shown here is derived from an EMBL/GenBank/DDBJ whole genome shotgun (WGS) entry which is preliminary data.</text>
</comment>
<proteinExistence type="predicted"/>
<evidence type="ECO:0000313" key="2">
    <source>
        <dbReference type="Proteomes" id="UP001549097"/>
    </source>
</evidence>
<reference evidence="1 2" key="1">
    <citation type="submission" date="2024-06" db="EMBL/GenBank/DDBJ databases">
        <title>Genomic Encyclopedia of Type Strains, Phase IV (KMG-IV): sequencing the most valuable type-strain genomes for metagenomic binning, comparative biology and taxonomic classification.</title>
        <authorList>
            <person name="Goeker M."/>
        </authorList>
    </citation>
    <scope>NUCLEOTIDE SEQUENCE [LARGE SCALE GENOMIC DNA]</scope>
    <source>
        <strain evidence="1 2">DSM 100124</strain>
    </source>
</reference>